<dbReference type="RefSeq" id="WP_127094831.1">
    <property type="nucleotide sequence ID" value="NZ_CP031423.1"/>
</dbReference>
<dbReference type="EMBL" id="CP031423">
    <property type="protein sequence ID" value="AZS36094.1"/>
    <property type="molecule type" value="Genomic_DNA"/>
</dbReference>
<keyword evidence="2" id="KW-0808">Transferase</keyword>
<accession>A0A3Q9IWU4</accession>
<dbReference type="GO" id="GO:0008270">
    <property type="term" value="F:zinc ion binding"/>
    <property type="evidence" value="ECO:0007669"/>
    <property type="project" value="UniProtKB-KW"/>
</dbReference>
<evidence type="ECO:0000313" key="2">
    <source>
        <dbReference type="EMBL" id="AZS36094.1"/>
    </source>
</evidence>
<dbReference type="SUPFAM" id="SSF101898">
    <property type="entry name" value="NHL repeat"/>
    <property type="match status" value="1"/>
</dbReference>
<gene>
    <name evidence="2" type="primary">pknD</name>
    <name evidence="2" type="ORF">CVS47_00694</name>
</gene>
<dbReference type="InterPro" id="IPR050952">
    <property type="entry name" value="TRIM-NHL_E3_ligases"/>
</dbReference>
<reference evidence="2 3" key="1">
    <citation type="submission" date="2018-08" db="EMBL/GenBank/DDBJ databases">
        <title>Microbacterium lemovicicum sp. nov., a bacterium isolated from a natural uranium-rich soil.</title>
        <authorList>
            <person name="ORTET P."/>
        </authorList>
    </citation>
    <scope>NUCLEOTIDE SEQUENCE [LARGE SCALE GENOMIC DNA]</scope>
    <source>
        <strain evidence="2 3">Viu22</strain>
    </source>
</reference>
<dbReference type="AlphaFoldDB" id="A0A3Q9IWU4"/>
<name>A0A3Q9IWU4_9MICO</name>
<keyword evidence="2" id="KW-0418">Kinase</keyword>
<dbReference type="Gene3D" id="2.40.10.500">
    <property type="match status" value="1"/>
</dbReference>
<keyword evidence="3" id="KW-1185">Reference proteome</keyword>
<dbReference type="CDD" id="cd05819">
    <property type="entry name" value="NHL"/>
    <property type="match status" value="1"/>
</dbReference>
<dbReference type="GO" id="GO:0004674">
    <property type="term" value="F:protein serine/threonine kinase activity"/>
    <property type="evidence" value="ECO:0007669"/>
    <property type="project" value="UniProtKB-EC"/>
</dbReference>
<evidence type="ECO:0000313" key="3">
    <source>
        <dbReference type="Proteomes" id="UP000276888"/>
    </source>
</evidence>
<dbReference type="PANTHER" id="PTHR24104">
    <property type="entry name" value="E3 UBIQUITIN-PROTEIN LIGASE NHLRC1-RELATED"/>
    <property type="match status" value="1"/>
</dbReference>
<feature type="signal peptide" evidence="1">
    <location>
        <begin position="1"/>
        <end position="26"/>
    </location>
</feature>
<dbReference type="Gene3D" id="2.120.10.30">
    <property type="entry name" value="TolB, C-terminal domain"/>
    <property type="match status" value="1"/>
</dbReference>
<dbReference type="InterPro" id="IPR011042">
    <property type="entry name" value="6-blade_b-propeller_TolB-like"/>
</dbReference>
<dbReference type="OrthoDB" id="9787204at2"/>
<dbReference type="EC" id="2.7.11.1" evidence="2"/>
<protein>
    <submittedName>
        <fullName evidence="2">Serine/threonine-protein kinase PknD</fullName>
        <ecNumber evidence="2">2.7.11.1</ecNumber>
    </submittedName>
</protein>
<dbReference type="KEGG" id="mlv:CVS47_00694"/>
<dbReference type="Proteomes" id="UP000276888">
    <property type="component" value="Chromosome"/>
</dbReference>
<dbReference type="PROSITE" id="PS51257">
    <property type="entry name" value="PROKAR_LIPOPROTEIN"/>
    <property type="match status" value="1"/>
</dbReference>
<dbReference type="PANTHER" id="PTHR24104:SF25">
    <property type="entry name" value="PROTEIN LIN-41"/>
    <property type="match status" value="1"/>
</dbReference>
<organism evidence="2 3">
    <name type="scientific">Microbacterium lemovicicum</name>
    <dbReference type="NCBI Taxonomy" id="1072463"/>
    <lineage>
        <taxon>Bacteria</taxon>
        <taxon>Bacillati</taxon>
        <taxon>Actinomycetota</taxon>
        <taxon>Actinomycetes</taxon>
        <taxon>Micrococcales</taxon>
        <taxon>Microbacteriaceae</taxon>
        <taxon>Microbacterium</taxon>
    </lineage>
</organism>
<sequence length="631" mass="63565">MTGRRWTRAAAAALVGAVLVLSGCTAPTQVIPTPTPDPPRALSGTLDPLASGVSRSAWTVTAWNTGPDGSRAIGTGTTDATGGFDLEIDETDVEGVVYVDARPKDAERALLGVIVDPAATSVTLNERTTVAAGYGLAPFFGQAVPTGREKAVTNAASMAANLADPATGALGTVLSTSPNGAETPTLATFTSLTRMLSACLQTAKSCDSLFTAAGNDRDRLASASAAFAGIARDPSGSADQLFALSLTARNLDPGLAEPPTAWTLALRFTGAEEGDDALVGPGTFAIDPDGHIFVTDSYPVDETGSALCGARVVEFAPDGSRVSALPGGQTGLGIDFDRTGRLWVSAAGACADTADSTDGAVALFDGPTQVSPETGYTRGRLSSPQGLEVDRDGNLWIANCGNDTISRYTAADPGEAKNLGSVGLRTPFGIVDNGQSVFVTGSGDDSVAVLGRDGEPLDSSPLSEGFDQPLGITSDRAGNVWVANAAGGVPACADSTPGPRGLPSIMLISPNGTTVSVPFTGGGITVPRAIATDGDGNVWVANASGQRISEFCGADAATCPRDLVTGEPISPDGTGYTFEGFTGSTGIAVDPSGNVWVTDNAPADPAQPGSGGRHIVAFVGAAAPVAVDEFQ</sequence>
<feature type="chain" id="PRO_5018695957" evidence="1">
    <location>
        <begin position="27"/>
        <end position="631"/>
    </location>
</feature>
<keyword evidence="1" id="KW-0732">Signal</keyword>
<proteinExistence type="predicted"/>
<evidence type="ECO:0000256" key="1">
    <source>
        <dbReference type="SAM" id="SignalP"/>
    </source>
</evidence>